<gene>
    <name evidence="1" type="ORF">DZC30_20365</name>
</gene>
<comment type="caution">
    <text evidence="1">The sequence shown here is derived from an EMBL/GenBank/DDBJ whole genome shotgun (WGS) entry which is preliminary data.</text>
</comment>
<name>A0A373FAG1_COMTE</name>
<protein>
    <submittedName>
        <fullName evidence="1">Uncharacterized protein</fullName>
    </submittedName>
</protein>
<reference evidence="1 2" key="1">
    <citation type="submission" date="2018-08" db="EMBL/GenBank/DDBJ databases">
        <title>Comamonas testosteroni strain SWCO2.</title>
        <authorList>
            <person name="Jiang N."/>
            <person name="Zhang X.Z."/>
        </authorList>
    </citation>
    <scope>NUCLEOTIDE SEQUENCE [LARGE SCALE GENOMIC DNA]</scope>
    <source>
        <strain evidence="1 2">SWCO2</strain>
    </source>
</reference>
<proteinExistence type="predicted"/>
<dbReference type="EMBL" id="QURR01000037">
    <property type="protein sequence ID" value="RGE40419.1"/>
    <property type="molecule type" value="Genomic_DNA"/>
</dbReference>
<evidence type="ECO:0000313" key="1">
    <source>
        <dbReference type="EMBL" id="RGE40419.1"/>
    </source>
</evidence>
<keyword evidence="2" id="KW-1185">Reference proteome</keyword>
<organism evidence="1 2">
    <name type="scientific">Comamonas testosteroni</name>
    <name type="common">Pseudomonas testosteroni</name>
    <dbReference type="NCBI Taxonomy" id="285"/>
    <lineage>
        <taxon>Bacteria</taxon>
        <taxon>Pseudomonadati</taxon>
        <taxon>Pseudomonadota</taxon>
        <taxon>Betaproteobacteria</taxon>
        <taxon>Burkholderiales</taxon>
        <taxon>Comamonadaceae</taxon>
        <taxon>Comamonas</taxon>
    </lineage>
</organism>
<accession>A0A373FAG1</accession>
<sequence>MLISQTLRKPRLVKHRDMLHDSLLQVKLRINMMLSLCREPLSVLMRERGKHLERVHRHNSLFILNQCTVILVARDKISKVSNLIRAALTEALVKVCQRLNTDQPI</sequence>
<dbReference type="AlphaFoldDB" id="A0A373FAG1"/>
<dbReference type="Proteomes" id="UP000261948">
    <property type="component" value="Unassembled WGS sequence"/>
</dbReference>
<evidence type="ECO:0000313" key="2">
    <source>
        <dbReference type="Proteomes" id="UP000261948"/>
    </source>
</evidence>